<evidence type="ECO:0000313" key="2">
    <source>
        <dbReference type="EMBL" id="KAG7289765.1"/>
    </source>
</evidence>
<protein>
    <submittedName>
        <fullName evidence="2">Uncharacterized protein</fullName>
    </submittedName>
</protein>
<evidence type="ECO:0000256" key="1">
    <source>
        <dbReference type="SAM" id="MobiDB-lite"/>
    </source>
</evidence>
<name>A0AAD4EYL9_9PEZI</name>
<dbReference type="AlphaFoldDB" id="A0AAD4EYL9"/>
<comment type="caution">
    <text evidence="2">The sequence shown here is derived from an EMBL/GenBank/DDBJ whole genome shotgun (WGS) entry which is preliminary data.</text>
</comment>
<evidence type="ECO:0000313" key="3">
    <source>
        <dbReference type="Proteomes" id="UP001197093"/>
    </source>
</evidence>
<accession>A0AAD4EYL9</accession>
<feature type="compositionally biased region" description="Gly residues" evidence="1">
    <location>
        <begin position="90"/>
        <end position="119"/>
    </location>
</feature>
<feature type="region of interest" description="Disordered" evidence="1">
    <location>
        <begin position="1"/>
        <end position="20"/>
    </location>
</feature>
<reference evidence="2" key="1">
    <citation type="submission" date="2023-02" db="EMBL/GenBank/DDBJ databases">
        <authorList>
            <person name="Palmer J.M."/>
        </authorList>
    </citation>
    <scope>NUCLEOTIDE SEQUENCE</scope>
    <source>
        <strain evidence="2">FW57</strain>
    </source>
</reference>
<proteinExistence type="predicted"/>
<sequence>MAATAWDAGLREATGPAPGRQQLGFQKFLESGRLQGRPYGGRLGKHIRTLYALVETESLSTENTDEAVDDFDDRLRRAQGRAKVIERMGGEGQQKGPDGQGNGHDPGSGAGKGEGVVDV</sequence>
<feature type="region of interest" description="Disordered" evidence="1">
    <location>
        <begin position="85"/>
        <end position="119"/>
    </location>
</feature>
<dbReference type="Proteomes" id="UP001197093">
    <property type="component" value="Unassembled WGS sequence"/>
</dbReference>
<dbReference type="EMBL" id="JAHCVI010000002">
    <property type="protein sequence ID" value="KAG7289765.1"/>
    <property type="molecule type" value="Genomic_DNA"/>
</dbReference>
<gene>
    <name evidence="2" type="ORF">NEMBOFW57_006141</name>
</gene>
<keyword evidence="3" id="KW-1185">Reference proteome</keyword>
<organism evidence="2 3">
    <name type="scientific">Staphylotrichum longicolle</name>
    <dbReference type="NCBI Taxonomy" id="669026"/>
    <lineage>
        <taxon>Eukaryota</taxon>
        <taxon>Fungi</taxon>
        <taxon>Dikarya</taxon>
        <taxon>Ascomycota</taxon>
        <taxon>Pezizomycotina</taxon>
        <taxon>Sordariomycetes</taxon>
        <taxon>Sordariomycetidae</taxon>
        <taxon>Sordariales</taxon>
        <taxon>Chaetomiaceae</taxon>
        <taxon>Staphylotrichum</taxon>
    </lineage>
</organism>